<sequence>MTTPERAASTPHPGQLPSMQERLDEDLQKLDRIASTLAQQQTMVVLQSIAVRVAQADSAATSFSIAQSPDSPARWENVSLYDQDSEELPLTDELQTELNRMLHSGTFAPHPDMMPETVSTPLDQASWIISVHALQLDSGVSSRSIIDINDLTEDDYTRVHHAARDKLGLVGIVRTREDVRDYLVENADLRDDVTEAQLDVATEVVLSRYQSIQEQPNGGFEADSAVFADVVTQAVDFLDISEDRSLSTGPPVYTPRRGLSRS</sequence>
<feature type="region of interest" description="Disordered" evidence="1">
    <location>
        <begin position="1"/>
        <end position="21"/>
    </location>
</feature>
<name>A0A3Q9NY89_BREAU</name>
<dbReference type="AlphaFoldDB" id="A0A3Q9NY89"/>
<evidence type="ECO:0000313" key="3">
    <source>
        <dbReference type="Proteomes" id="UP000282731"/>
    </source>
</evidence>
<dbReference type="EMBL" id="CP025334">
    <property type="protein sequence ID" value="AZT97652.1"/>
    <property type="molecule type" value="Genomic_DNA"/>
</dbReference>
<protein>
    <submittedName>
        <fullName evidence="2">Uncharacterized protein</fullName>
    </submittedName>
</protein>
<reference evidence="2 3" key="2">
    <citation type="submission" date="2019-01" db="EMBL/GenBank/DDBJ databases">
        <title>Comparative genomic analysis of Brevibacterium aurantiacum sheds light on its evolution and its adaptation to smear-ripened cheeses.</title>
        <authorList>
            <person name="Moineau S."/>
        </authorList>
    </citation>
    <scope>NUCLEOTIDE SEQUENCE [LARGE SCALE GENOMIC DNA]</scope>
    <source>
        <strain evidence="2 3">SMQ-1420</strain>
    </source>
</reference>
<gene>
    <name evidence="2" type="ORF">CXR27_12050</name>
</gene>
<organism evidence="2 3">
    <name type="scientific">Brevibacterium aurantiacum</name>
    <dbReference type="NCBI Taxonomy" id="273384"/>
    <lineage>
        <taxon>Bacteria</taxon>
        <taxon>Bacillati</taxon>
        <taxon>Actinomycetota</taxon>
        <taxon>Actinomycetes</taxon>
        <taxon>Micrococcales</taxon>
        <taxon>Brevibacteriaceae</taxon>
        <taxon>Brevibacterium</taxon>
    </lineage>
</organism>
<evidence type="ECO:0000313" key="2">
    <source>
        <dbReference type="EMBL" id="AZT97652.1"/>
    </source>
</evidence>
<proteinExistence type="predicted"/>
<dbReference type="RefSeq" id="WP_206515437.1">
    <property type="nucleotide sequence ID" value="NZ_CP025334.1"/>
</dbReference>
<reference evidence="2 3" key="1">
    <citation type="submission" date="2017-12" db="EMBL/GenBank/DDBJ databases">
        <authorList>
            <person name="Levesque S."/>
        </authorList>
    </citation>
    <scope>NUCLEOTIDE SEQUENCE [LARGE SCALE GENOMIC DNA]</scope>
    <source>
        <strain evidence="2 3">SMQ-1420</strain>
    </source>
</reference>
<dbReference type="Proteomes" id="UP000282731">
    <property type="component" value="Chromosome"/>
</dbReference>
<evidence type="ECO:0000256" key="1">
    <source>
        <dbReference type="SAM" id="MobiDB-lite"/>
    </source>
</evidence>
<accession>A0A3Q9NY89</accession>